<keyword evidence="7 17" id="KW-0288">FMN</keyword>
<keyword evidence="12 17" id="KW-0460">Magnesium</keyword>
<dbReference type="RefSeq" id="WP_310930477.1">
    <property type="nucleotide sequence ID" value="NZ_JAMQOQ010000006.1"/>
</dbReference>
<dbReference type="Pfam" id="PF12840">
    <property type="entry name" value="HTH_20"/>
    <property type="match status" value="1"/>
</dbReference>
<gene>
    <name evidence="17" type="primary">ribK</name>
    <name evidence="19" type="ORF">NDI79_20050</name>
</gene>
<evidence type="ECO:0000256" key="13">
    <source>
        <dbReference type="ARBA" id="ARBA00029789"/>
    </source>
</evidence>
<dbReference type="InterPro" id="IPR023465">
    <property type="entry name" value="Riboflavin_kinase_dom_sf"/>
</dbReference>
<evidence type="ECO:0000256" key="14">
    <source>
        <dbReference type="ARBA" id="ARBA00030544"/>
    </source>
</evidence>
<keyword evidence="9 17" id="KW-0479">Metal-binding</keyword>
<dbReference type="Pfam" id="PF01982">
    <property type="entry name" value="CTP-dep_RFKase"/>
    <property type="match status" value="1"/>
</dbReference>
<evidence type="ECO:0000256" key="8">
    <source>
        <dbReference type="ARBA" id="ARBA00022679"/>
    </source>
</evidence>
<name>A0ABU2G8E4_9EURY</name>
<evidence type="ECO:0000256" key="4">
    <source>
        <dbReference type="ARBA" id="ARBA00011987"/>
    </source>
</evidence>
<comment type="pathway">
    <text evidence="2 17">Cofactor biosynthesis; FMN biosynthesis; FMN from riboflavin (CTP route): step 1/1.</text>
</comment>
<feature type="domain" description="Riboflavin kinase" evidence="18">
    <location>
        <begin position="107"/>
        <end position="232"/>
    </location>
</feature>
<feature type="binding site" evidence="17">
    <location>
        <position position="209"/>
    </location>
    <ligand>
        <name>FMN</name>
        <dbReference type="ChEBI" id="CHEBI:58210"/>
    </ligand>
</feature>
<evidence type="ECO:0000256" key="16">
    <source>
        <dbReference type="ARBA" id="ARBA00047857"/>
    </source>
</evidence>
<evidence type="ECO:0000256" key="11">
    <source>
        <dbReference type="ARBA" id="ARBA00022777"/>
    </source>
</evidence>
<comment type="caution">
    <text evidence="17">Lacks conserved residue(s) required for the propagation of feature annotation.</text>
</comment>
<feature type="binding site" evidence="17">
    <location>
        <position position="141"/>
    </location>
    <ligand>
        <name>Mg(2+)</name>
        <dbReference type="ChEBI" id="CHEBI:18420"/>
    </ligand>
</feature>
<comment type="cofactor">
    <cofactor evidence="17">
        <name>Mg(2+)</name>
        <dbReference type="ChEBI" id="CHEBI:18420"/>
    </cofactor>
    <text evidence="17">Binds 1 Mg(2+) ion per subunit.</text>
</comment>
<comment type="function">
    <text evidence="1 17">Catalyzes the CTP-dependent phosphorylation of riboflavin (vitamin B2) to form flavin mononucleotide (FMN).</text>
</comment>
<dbReference type="InterPro" id="IPR011991">
    <property type="entry name" value="ArsR-like_HTH"/>
</dbReference>
<feature type="binding site" evidence="17">
    <location>
        <begin position="214"/>
        <end position="217"/>
    </location>
    <ligand>
        <name>CDP</name>
        <dbReference type="ChEBI" id="CHEBI:58069"/>
    </ligand>
</feature>
<keyword evidence="8 17" id="KW-0808">Transferase</keyword>
<evidence type="ECO:0000313" key="19">
    <source>
        <dbReference type="EMBL" id="MDS0296469.1"/>
    </source>
</evidence>
<dbReference type="InterPro" id="IPR023470">
    <property type="entry name" value="Riboflavin_kinase_archaeal"/>
</dbReference>
<keyword evidence="10 17" id="KW-0547">Nucleotide-binding</keyword>
<evidence type="ECO:0000313" key="20">
    <source>
        <dbReference type="Proteomes" id="UP001254813"/>
    </source>
</evidence>
<keyword evidence="6 17" id="KW-0285">Flavoprotein</keyword>
<dbReference type="Proteomes" id="UP001254813">
    <property type="component" value="Unassembled WGS sequence"/>
</dbReference>
<evidence type="ECO:0000256" key="2">
    <source>
        <dbReference type="ARBA" id="ARBA00005219"/>
    </source>
</evidence>
<evidence type="ECO:0000256" key="10">
    <source>
        <dbReference type="ARBA" id="ARBA00022741"/>
    </source>
</evidence>
<dbReference type="EC" id="2.7.1.161" evidence="4 17"/>
<evidence type="ECO:0000256" key="6">
    <source>
        <dbReference type="ARBA" id="ARBA00022630"/>
    </source>
</evidence>
<evidence type="ECO:0000259" key="18">
    <source>
        <dbReference type="Pfam" id="PF01982"/>
    </source>
</evidence>
<dbReference type="EMBL" id="JAMQOQ010000006">
    <property type="protein sequence ID" value="MDS0296469.1"/>
    <property type="molecule type" value="Genomic_DNA"/>
</dbReference>
<keyword evidence="20" id="KW-1185">Reference proteome</keyword>
<proteinExistence type="inferred from homology"/>
<sequence>MSESVLTAVGYDELAALKFVALEGGRAGPAKVSCSGLADRLDASTQTASRRLQRLDEAGLVDRDVGSDGQWVSLTEEGEAALRREYADYRRIFDDGDADTVELGGTVTSGMGEGRHYISLSGYMEQFEERLGYEPFAGTLNVELDEESVRRRAAMASLDAVGIDGWEDDERTFGPATCYAATVEYEGESFSPAHIIVPERTHHDESKAEIIAPSKLRDELGLEDGDAVAVVVEEA</sequence>
<dbReference type="InterPro" id="IPR023602">
    <property type="entry name" value="Riboflavin_kinase_CTP-dep"/>
</dbReference>
<evidence type="ECO:0000256" key="17">
    <source>
        <dbReference type="HAMAP-Rule" id="MF_01285"/>
    </source>
</evidence>
<dbReference type="Gene3D" id="1.10.10.10">
    <property type="entry name" value="Winged helix-like DNA-binding domain superfamily/Winged helix DNA-binding domain"/>
    <property type="match status" value="1"/>
</dbReference>
<reference evidence="19 20" key="1">
    <citation type="submission" date="2022-06" db="EMBL/GenBank/DDBJ databases">
        <title>Halogeometricum sp. a new haloarchaeum isolate from saline soil.</title>
        <authorList>
            <person name="Strakova D."/>
            <person name="Galisteo C."/>
            <person name="Sanchez-Porro C."/>
            <person name="Ventosa A."/>
        </authorList>
    </citation>
    <scope>NUCLEOTIDE SEQUENCE [LARGE SCALE GENOMIC DNA]</scope>
    <source>
        <strain evidence="20">S3BR25-2</strain>
    </source>
</reference>
<evidence type="ECO:0000256" key="7">
    <source>
        <dbReference type="ARBA" id="ARBA00022643"/>
    </source>
</evidence>
<organism evidence="19 20">
    <name type="scientific">Halogeometricum luteum</name>
    <dbReference type="NCBI Taxonomy" id="2950537"/>
    <lineage>
        <taxon>Archaea</taxon>
        <taxon>Methanobacteriati</taxon>
        <taxon>Methanobacteriota</taxon>
        <taxon>Stenosarchaea group</taxon>
        <taxon>Halobacteria</taxon>
        <taxon>Halobacteriales</taxon>
        <taxon>Haloferacaceae</taxon>
        <taxon>Halogeometricum</taxon>
    </lineage>
</organism>
<keyword evidence="11 17" id="KW-0418">Kinase</keyword>
<dbReference type="SUPFAM" id="SSF46785">
    <property type="entry name" value="Winged helix' DNA-binding domain"/>
    <property type="match status" value="1"/>
</dbReference>
<dbReference type="SUPFAM" id="SSF82114">
    <property type="entry name" value="Riboflavin kinase-like"/>
    <property type="match status" value="1"/>
</dbReference>
<evidence type="ECO:0000256" key="3">
    <source>
        <dbReference type="ARBA" id="ARBA00006428"/>
    </source>
</evidence>
<protein>
    <recommendedName>
        <fullName evidence="5 17">Riboflavin kinase</fullName>
        <shortName evidence="17">RFK</shortName>
        <ecNumber evidence="4 17">2.7.1.161</ecNumber>
    </recommendedName>
    <alternativeName>
        <fullName evidence="14 17">CTP-dependent riboflavin kinase</fullName>
    </alternativeName>
    <alternativeName>
        <fullName evidence="15 17">CTP:riboflavin 5'-phosphotransferase</fullName>
    </alternativeName>
    <alternativeName>
        <fullName evidence="13 17">Flavokinase</fullName>
    </alternativeName>
</protein>
<dbReference type="Gene3D" id="2.40.30.30">
    <property type="entry name" value="Riboflavin kinase-like"/>
    <property type="match status" value="1"/>
</dbReference>
<evidence type="ECO:0000256" key="1">
    <source>
        <dbReference type="ARBA" id="ARBA00003072"/>
    </source>
</evidence>
<evidence type="ECO:0000256" key="5">
    <source>
        <dbReference type="ARBA" id="ARBA00017394"/>
    </source>
</evidence>
<dbReference type="InterPro" id="IPR039063">
    <property type="entry name" value="RibK_CTP-dep"/>
</dbReference>
<evidence type="ECO:0000256" key="12">
    <source>
        <dbReference type="ARBA" id="ARBA00022842"/>
    </source>
</evidence>
<comment type="caution">
    <text evidence="19">The sequence shown here is derived from an EMBL/GenBank/DDBJ whole genome shotgun (WGS) entry which is preliminary data.</text>
</comment>
<feature type="binding site" evidence="17">
    <location>
        <position position="201"/>
    </location>
    <ligand>
        <name>FMN</name>
        <dbReference type="ChEBI" id="CHEBI:58210"/>
    </ligand>
</feature>
<comment type="similarity">
    <text evidence="3 17">Belongs to the archaeal riboflavin kinase family.</text>
</comment>
<dbReference type="GO" id="GO:0016301">
    <property type="term" value="F:kinase activity"/>
    <property type="evidence" value="ECO:0007669"/>
    <property type="project" value="UniProtKB-KW"/>
</dbReference>
<evidence type="ECO:0000256" key="9">
    <source>
        <dbReference type="ARBA" id="ARBA00022723"/>
    </source>
</evidence>
<dbReference type="CDD" id="cd00090">
    <property type="entry name" value="HTH_ARSR"/>
    <property type="match status" value="1"/>
</dbReference>
<accession>A0ABU2G8E4</accession>
<feature type="binding site" evidence="17">
    <location>
        <begin position="110"/>
        <end position="115"/>
    </location>
    <ligand>
        <name>CDP</name>
        <dbReference type="ChEBI" id="CHEBI:58069"/>
    </ligand>
</feature>
<dbReference type="PANTHER" id="PTHR40706:SF1">
    <property type="entry name" value="RIBOFLAVIN KINASE"/>
    <property type="match status" value="1"/>
</dbReference>
<evidence type="ECO:0000256" key="15">
    <source>
        <dbReference type="ARBA" id="ARBA00033116"/>
    </source>
</evidence>
<comment type="catalytic activity">
    <reaction evidence="16 17">
        <text>riboflavin + CTP = CDP + FMN + H(+)</text>
        <dbReference type="Rhea" id="RHEA:25021"/>
        <dbReference type="ChEBI" id="CHEBI:15378"/>
        <dbReference type="ChEBI" id="CHEBI:37563"/>
        <dbReference type="ChEBI" id="CHEBI:57986"/>
        <dbReference type="ChEBI" id="CHEBI:58069"/>
        <dbReference type="ChEBI" id="CHEBI:58210"/>
        <dbReference type="EC" id="2.7.1.161"/>
    </reaction>
</comment>
<feature type="binding site" evidence="17">
    <location>
        <position position="139"/>
    </location>
    <ligand>
        <name>Mg(2+)</name>
        <dbReference type="ChEBI" id="CHEBI:18420"/>
    </ligand>
</feature>
<dbReference type="InterPro" id="IPR036388">
    <property type="entry name" value="WH-like_DNA-bd_sf"/>
</dbReference>
<dbReference type="PANTHER" id="PTHR40706">
    <property type="entry name" value="RIBOFLAVIN KINASE"/>
    <property type="match status" value="1"/>
</dbReference>
<dbReference type="InterPro" id="IPR036390">
    <property type="entry name" value="WH_DNA-bd_sf"/>
</dbReference>
<dbReference type="HAMAP" id="MF_01285">
    <property type="entry name" value="Riboflavin_kinase"/>
    <property type="match status" value="1"/>
</dbReference>